<dbReference type="InterPro" id="IPR004252">
    <property type="entry name" value="Probable_transposase_24"/>
</dbReference>
<organism evidence="2 3">
    <name type="scientific">Stephania yunnanensis</name>
    <dbReference type="NCBI Taxonomy" id="152371"/>
    <lineage>
        <taxon>Eukaryota</taxon>
        <taxon>Viridiplantae</taxon>
        <taxon>Streptophyta</taxon>
        <taxon>Embryophyta</taxon>
        <taxon>Tracheophyta</taxon>
        <taxon>Spermatophyta</taxon>
        <taxon>Magnoliopsida</taxon>
        <taxon>Ranunculales</taxon>
        <taxon>Menispermaceae</taxon>
        <taxon>Menispermoideae</taxon>
        <taxon>Cissampelideae</taxon>
        <taxon>Stephania</taxon>
    </lineage>
</organism>
<evidence type="ECO:0000256" key="1">
    <source>
        <dbReference type="SAM" id="MobiDB-lite"/>
    </source>
</evidence>
<feature type="region of interest" description="Disordered" evidence="1">
    <location>
        <begin position="23"/>
        <end position="46"/>
    </location>
</feature>
<keyword evidence="3" id="KW-1185">Reference proteome</keyword>
<dbReference type="Pfam" id="PF03004">
    <property type="entry name" value="Transposase_24"/>
    <property type="match status" value="1"/>
</dbReference>
<dbReference type="Proteomes" id="UP001420932">
    <property type="component" value="Unassembled WGS sequence"/>
</dbReference>
<name>A0AAP0F8S4_9MAGN</name>
<reference evidence="2 3" key="1">
    <citation type="submission" date="2024-01" db="EMBL/GenBank/DDBJ databases">
        <title>Genome assemblies of Stephania.</title>
        <authorList>
            <person name="Yang L."/>
        </authorList>
    </citation>
    <scope>NUCLEOTIDE SEQUENCE [LARGE SCALE GENOMIC DNA]</scope>
    <source>
        <strain evidence="2">YNDBR</strain>
        <tissue evidence="2">Leaf</tissue>
    </source>
</reference>
<sequence>MCSKDKKPAHVSAEIFDHYKKMQSTPDFKKKSERASKNRRTEIGGPGTRITVHISGLISIYQHAEKLAEKLGRPPTDLELCLYFHTKDHDGVTFLDSRVEKIIINNDPL</sequence>
<protein>
    <submittedName>
        <fullName evidence="2">Uncharacterized protein</fullName>
    </submittedName>
</protein>
<gene>
    <name evidence="2" type="ORF">Syun_023312</name>
</gene>
<evidence type="ECO:0000313" key="2">
    <source>
        <dbReference type="EMBL" id="KAK9107301.1"/>
    </source>
</evidence>
<feature type="compositionally biased region" description="Basic and acidic residues" evidence="1">
    <location>
        <begin position="27"/>
        <end position="42"/>
    </location>
</feature>
<comment type="caution">
    <text evidence="2">The sequence shown here is derived from an EMBL/GenBank/DDBJ whole genome shotgun (WGS) entry which is preliminary data.</text>
</comment>
<dbReference type="AlphaFoldDB" id="A0AAP0F8S4"/>
<dbReference type="EMBL" id="JBBNAF010000010">
    <property type="protein sequence ID" value="KAK9107301.1"/>
    <property type="molecule type" value="Genomic_DNA"/>
</dbReference>
<proteinExistence type="predicted"/>
<accession>A0AAP0F8S4</accession>
<evidence type="ECO:0000313" key="3">
    <source>
        <dbReference type="Proteomes" id="UP001420932"/>
    </source>
</evidence>